<organism evidence="1 2">
    <name type="scientific">Romanomermis culicivorax</name>
    <name type="common">Nematode worm</name>
    <dbReference type="NCBI Taxonomy" id="13658"/>
    <lineage>
        <taxon>Eukaryota</taxon>
        <taxon>Metazoa</taxon>
        <taxon>Ecdysozoa</taxon>
        <taxon>Nematoda</taxon>
        <taxon>Enoplea</taxon>
        <taxon>Dorylaimia</taxon>
        <taxon>Mermithida</taxon>
        <taxon>Mermithoidea</taxon>
        <taxon>Mermithidae</taxon>
        <taxon>Romanomermis</taxon>
    </lineage>
</organism>
<proteinExistence type="predicted"/>
<sequence>MNSPRLERSGHSQRSHVGEALKRRCLHGSIVSVASFGYV</sequence>
<dbReference type="WBParaSite" id="nRc.2.0.1.t19910-RA">
    <property type="protein sequence ID" value="nRc.2.0.1.t19910-RA"/>
    <property type="gene ID" value="nRc.2.0.1.g19910"/>
</dbReference>
<dbReference type="Proteomes" id="UP000887565">
    <property type="component" value="Unplaced"/>
</dbReference>
<name>A0A915J0J7_ROMCU</name>
<dbReference type="AlphaFoldDB" id="A0A915J0J7"/>
<evidence type="ECO:0000313" key="1">
    <source>
        <dbReference type="Proteomes" id="UP000887565"/>
    </source>
</evidence>
<reference evidence="2" key="1">
    <citation type="submission" date="2022-11" db="UniProtKB">
        <authorList>
            <consortium name="WormBaseParasite"/>
        </authorList>
    </citation>
    <scope>IDENTIFICATION</scope>
</reference>
<keyword evidence="1" id="KW-1185">Reference proteome</keyword>
<accession>A0A915J0J7</accession>
<protein>
    <submittedName>
        <fullName evidence="2">Uncharacterized protein</fullName>
    </submittedName>
</protein>
<evidence type="ECO:0000313" key="2">
    <source>
        <dbReference type="WBParaSite" id="nRc.2.0.1.t19910-RA"/>
    </source>
</evidence>